<evidence type="ECO:0000313" key="9">
    <source>
        <dbReference type="Proteomes" id="UP001440612"/>
    </source>
</evidence>
<dbReference type="Gene3D" id="3.40.50.360">
    <property type="match status" value="1"/>
</dbReference>
<dbReference type="SUPFAM" id="SSF52218">
    <property type="entry name" value="Flavoproteins"/>
    <property type="match status" value="1"/>
</dbReference>
<dbReference type="PANTHER" id="PTHR43741">
    <property type="entry name" value="FMN-DEPENDENT NADH-AZOREDUCTASE 1"/>
    <property type="match status" value="1"/>
</dbReference>
<comment type="similarity">
    <text evidence="6">Belongs to the azoreductase type 1 family.</text>
</comment>
<dbReference type="PANTHER" id="PTHR43741:SF2">
    <property type="entry name" value="FMN-DEPENDENT NADH:QUINONE OXIDOREDUCTASE"/>
    <property type="match status" value="1"/>
</dbReference>
<evidence type="ECO:0000256" key="5">
    <source>
        <dbReference type="ARBA" id="ARBA00048542"/>
    </source>
</evidence>
<keyword evidence="4 6" id="KW-0520">NAD</keyword>
<dbReference type="Proteomes" id="UP001440612">
    <property type="component" value="Chromosome"/>
</dbReference>
<dbReference type="InterPro" id="IPR050104">
    <property type="entry name" value="FMN-dep_NADH:Q_OxRdtase_AzoR1"/>
</dbReference>
<comment type="function">
    <text evidence="6">Also exhibits azoreductase activity. Catalyzes the reductive cleavage of the azo bond in aromatic azo compounds to the corresponding amines.</text>
</comment>
<organism evidence="8 9">
    <name type="scientific">Yoonia phaeophyticola</name>
    <dbReference type="NCBI Taxonomy" id="3137369"/>
    <lineage>
        <taxon>Bacteria</taxon>
        <taxon>Pseudomonadati</taxon>
        <taxon>Pseudomonadota</taxon>
        <taxon>Alphaproteobacteria</taxon>
        <taxon>Rhodobacterales</taxon>
        <taxon>Paracoccaceae</taxon>
        <taxon>Yoonia</taxon>
    </lineage>
</organism>
<comment type="subunit">
    <text evidence="6">Homodimer.</text>
</comment>
<reference evidence="9" key="1">
    <citation type="submission" date="2024-04" db="EMBL/GenBank/DDBJ databases">
        <title>Phylogenomic analyses of a clade within the roseobacter group suggest taxonomic reassignments of species of the genera Aestuariivita, Citreicella, Loktanella, Nautella, Pelagibaca, Ruegeria, Thalassobius, Thiobacimonas and Tropicibacter, and the proposal o.</title>
        <authorList>
            <person name="Jeon C.O."/>
        </authorList>
    </citation>
    <scope>NUCLEOTIDE SEQUENCE [LARGE SCALE GENOMIC DNA]</scope>
    <source>
        <strain evidence="9">BS5-3</strain>
    </source>
</reference>
<dbReference type="RefSeq" id="WP_373636850.1">
    <property type="nucleotide sequence ID" value="NZ_CP150951.2"/>
</dbReference>
<dbReference type="EC" id="1.7.1.17" evidence="6"/>
<evidence type="ECO:0000259" key="7">
    <source>
        <dbReference type="Pfam" id="PF02525"/>
    </source>
</evidence>
<accession>A0ABZ3IE21</accession>
<comment type="cofactor">
    <cofactor evidence="6">
        <name>FMN</name>
        <dbReference type="ChEBI" id="CHEBI:58210"/>
    </cofactor>
    <text evidence="6">Binds 1 FMN per subunit.</text>
</comment>
<dbReference type="EMBL" id="CP150951">
    <property type="protein sequence ID" value="XFO63083.1"/>
    <property type="molecule type" value="Genomic_DNA"/>
</dbReference>
<evidence type="ECO:0000256" key="3">
    <source>
        <dbReference type="ARBA" id="ARBA00023002"/>
    </source>
</evidence>
<evidence type="ECO:0000256" key="6">
    <source>
        <dbReference type="HAMAP-Rule" id="MF_01216"/>
    </source>
</evidence>
<protein>
    <recommendedName>
        <fullName evidence="6">FMN dependent NADH:quinone oxidoreductase</fullName>
        <ecNumber evidence="6">1.6.5.-</ecNumber>
    </recommendedName>
    <alternativeName>
        <fullName evidence="6">Azo-dye reductase</fullName>
    </alternativeName>
    <alternativeName>
        <fullName evidence="6">FMN-dependent NADH-azo compound oxidoreductase</fullName>
    </alternativeName>
    <alternativeName>
        <fullName evidence="6">FMN-dependent NADH-azoreductase</fullName>
        <ecNumber evidence="6">1.7.1.17</ecNumber>
    </alternativeName>
</protein>
<dbReference type="InterPro" id="IPR023048">
    <property type="entry name" value="NADH:quinone_OxRdtase_FMN_depd"/>
</dbReference>
<comment type="catalytic activity">
    <reaction evidence="6">
        <text>2 a quinone + NADH + H(+) = 2 a 1,4-benzosemiquinone + NAD(+)</text>
        <dbReference type="Rhea" id="RHEA:65952"/>
        <dbReference type="ChEBI" id="CHEBI:15378"/>
        <dbReference type="ChEBI" id="CHEBI:57540"/>
        <dbReference type="ChEBI" id="CHEBI:57945"/>
        <dbReference type="ChEBI" id="CHEBI:132124"/>
        <dbReference type="ChEBI" id="CHEBI:134225"/>
    </reaction>
</comment>
<comment type="catalytic activity">
    <reaction evidence="5">
        <text>N,N-dimethyl-1,4-phenylenediamine + anthranilate + 2 NAD(+) = 2-(4-dimethylaminophenyl)diazenylbenzoate + 2 NADH + 2 H(+)</text>
        <dbReference type="Rhea" id="RHEA:55872"/>
        <dbReference type="ChEBI" id="CHEBI:15378"/>
        <dbReference type="ChEBI" id="CHEBI:15783"/>
        <dbReference type="ChEBI" id="CHEBI:16567"/>
        <dbReference type="ChEBI" id="CHEBI:57540"/>
        <dbReference type="ChEBI" id="CHEBI:57945"/>
        <dbReference type="ChEBI" id="CHEBI:71579"/>
        <dbReference type="EC" id="1.7.1.17"/>
    </reaction>
    <physiologicalReaction direction="right-to-left" evidence="5">
        <dbReference type="Rhea" id="RHEA:55874"/>
    </physiologicalReaction>
</comment>
<dbReference type="HAMAP" id="MF_01216">
    <property type="entry name" value="Azoreductase_type1"/>
    <property type="match status" value="1"/>
</dbReference>
<evidence type="ECO:0000256" key="4">
    <source>
        <dbReference type="ARBA" id="ARBA00023027"/>
    </source>
</evidence>
<keyword evidence="1 6" id="KW-0285">Flavoprotein</keyword>
<dbReference type="Pfam" id="PF02525">
    <property type="entry name" value="Flavodoxin_2"/>
    <property type="match status" value="1"/>
</dbReference>
<keyword evidence="3 6" id="KW-0560">Oxidoreductase</keyword>
<proteinExistence type="inferred from homology"/>
<feature type="binding site" evidence="6">
    <location>
        <position position="10"/>
    </location>
    <ligand>
        <name>FMN</name>
        <dbReference type="ChEBI" id="CHEBI:58210"/>
    </ligand>
</feature>
<sequence length="211" mass="22372">MPNLLRIDTSARMFGSHTSGIADAAQDAWLVANPSGRVVTRHIGETPVPALTEDTVAGFFTDPSLRNTEQTEAIALSDALIAELFAADMLLLTAPIYNFSVPGTLKCWIDQVTRVGETFGMDANGFHGLLKNKRAVVICAYGADGYLPSGPYAAANFLEPYLQFILRFIGIDDVQVVSVQGTSGPDTSANVSAAIDTARGVMQTMGQTDAA</sequence>
<keyword evidence="2 6" id="KW-0288">FMN</keyword>
<evidence type="ECO:0000313" key="8">
    <source>
        <dbReference type="EMBL" id="XFO63083.1"/>
    </source>
</evidence>
<dbReference type="InterPro" id="IPR003680">
    <property type="entry name" value="Flavodoxin_fold"/>
</dbReference>
<evidence type="ECO:0000256" key="1">
    <source>
        <dbReference type="ARBA" id="ARBA00022630"/>
    </source>
</evidence>
<dbReference type="EC" id="1.6.5.-" evidence="6"/>
<dbReference type="InterPro" id="IPR029039">
    <property type="entry name" value="Flavoprotein-like_sf"/>
</dbReference>
<gene>
    <name evidence="6" type="primary">azoR</name>
    <name evidence="8" type="ORF">AABB29_20620</name>
</gene>
<comment type="caution">
    <text evidence="6">Lacks conserved residue(s) required for the propagation of feature annotation.</text>
</comment>
<evidence type="ECO:0000256" key="2">
    <source>
        <dbReference type="ARBA" id="ARBA00022643"/>
    </source>
</evidence>
<feature type="domain" description="Flavodoxin-like fold" evidence="7">
    <location>
        <begin position="3"/>
        <end position="198"/>
    </location>
</feature>
<name>A0ABZ3IE21_9RHOB</name>
<comment type="function">
    <text evidence="6">Quinone reductase that provides resistance to thiol-specific stress caused by electrophilic quinones.</text>
</comment>
<keyword evidence="9" id="KW-1185">Reference proteome</keyword>